<dbReference type="EMBL" id="LAZR01006927">
    <property type="protein sequence ID" value="KKM88661.1"/>
    <property type="molecule type" value="Genomic_DNA"/>
</dbReference>
<comment type="caution">
    <text evidence="2">The sequence shown here is derived from an EMBL/GenBank/DDBJ whole genome shotgun (WGS) entry which is preliminary data.</text>
</comment>
<name>A0A0F9Q5W7_9ZZZZ</name>
<evidence type="ECO:0000313" key="2">
    <source>
        <dbReference type="EMBL" id="KKN00773.1"/>
    </source>
</evidence>
<protein>
    <submittedName>
        <fullName evidence="2">Uncharacterized protein</fullName>
    </submittedName>
</protein>
<sequence>MSEVAGEFRVLNMMFAVSAVGTCGGARILTQRVPGSTLTPSPHFVMEGRDKMKKKSPMVVDRDNWEHEASRLRAVNAKLLAALEAQGNVRDDGNWHSKGCHPFRDN</sequence>
<organism evidence="2">
    <name type="scientific">marine sediment metagenome</name>
    <dbReference type="NCBI Taxonomy" id="412755"/>
    <lineage>
        <taxon>unclassified sequences</taxon>
        <taxon>metagenomes</taxon>
        <taxon>ecological metagenomes</taxon>
    </lineage>
</organism>
<dbReference type="AlphaFoldDB" id="A0A0F9Q5W7"/>
<evidence type="ECO:0000313" key="1">
    <source>
        <dbReference type="EMBL" id="KKM88661.1"/>
    </source>
</evidence>
<dbReference type="EMBL" id="LAZR01005337">
    <property type="protein sequence ID" value="KKN00773.1"/>
    <property type="molecule type" value="Genomic_DNA"/>
</dbReference>
<feature type="non-terminal residue" evidence="2">
    <location>
        <position position="106"/>
    </location>
</feature>
<reference evidence="2" key="1">
    <citation type="journal article" date="2015" name="Nature">
        <title>Complex archaea that bridge the gap between prokaryotes and eukaryotes.</title>
        <authorList>
            <person name="Spang A."/>
            <person name="Saw J.H."/>
            <person name="Jorgensen S.L."/>
            <person name="Zaremba-Niedzwiedzka K."/>
            <person name="Martijn J."/>
            <person name="Lind A.E."/>
            <person name="van Eijk R."/>
            <person name="Schleper C."/>
            <person name="Guy L."/>
            <person name="Ettema T.J."/>
        </authorList>
    </citation>
    <scope>NUCLEOTIDE SEQUENCE</scope>
</reference>
<proteinExistence type="predicted"/>
<accession>A0A0F9Q5W7</accession>
<gene>
    <name evidence="2" type="ORF">LCGC14_1134600</name>
    <name evidence="1" type="ORF">LCGC14_1256320</name>
</gene>